<protein>
    <recommendedName>
        <fullName evidence="2">LUD domain-containing protein</fullName>
    </recommendedName>
</protein>
<dbReference type="AlphaFoldDB" id="A0A382A9C9"/>
<feature type="non-terminal residue" evidence="3">
    <location>
        <position position="223"/>
    </location>
</feature>
<proteinExistence type="predicted"/>
<dbReference type="Gene3D" id="3.40.50.10420">
    <property type="entry name" value="NagB/RpiA/CoA transferase-like"/>
    <property type="match status" value="1"/>
</dbReference>
<dbReference type="InterPro" id="IPR037171">
    <property type="entry name" value="NagB/RpiA_transferase-like"/>
</dbReference>
<dbReference type="EMBL" id="UINC01024365">
    <property type="protein sequence ID" value="SVA97841.1"/>
    <property type="molecule type" value="Genomic_DNA"/>
</dbReference>
<dbReference type="PANTHER" id="PTHR47153">
    <property type="entry name" value="LACTATE UTILIZATION PROTEIN B"/>
    <property type="match status" value="1"/>
</dbReference>
<organism evidence="3">
    <name type="scientific">marine metagenome</name>
    <dbReference type="NCBI Taxonomy" id="408172"/>
    <lineage>
        <taxon>unclassified sequences</taxon>
        <taxon>metagenomes</taxon>
        <taxon>ecological metagenomes</taxon>
    </lineage>
</organism>
<keyword evidence="1" id="KW-0479">Metal-binding</keyword>
<feature type="domain" description="LUD" evidence="2">
    <location>
        <begin position="53"/>
        <end position="223"/>
    </location>
</feature>
<evidence type="ECO:0000256" key="1">
    <source>
        <dbReference type="ARBA" id="ARBA00022485"/>
    </source>
</evidence>
<dbReference type="InterPro" id="IPR024185">
    <property type="entry name" value="FTHF_cligase-like_sf"/>
</dbReference>
<sequence length="223" mass="24615">MADETLRAALHDVERVMPVIRQSAFDQLEDPETMFDRASAIRDRTLAELDVYLEAFEQKVEQLGGHVHWAADATEACEIVADICEAAGASKVTKSKSMVTEEIELNAFLQSRDMTVVETDLGEYIIQLRGDRPSHILAPSLHVTLSQVAETFHRHHELERDTPLREPAEILREARAVLREKFMSADVGITGANFLVAETGGAVIVTNEGNADLTASLPDTHVV</sequence>
<dbReference type="SUPFAM" id="SSF100950">
    <property type="entry name" value="NagB/RpiA/CoA transferase-like"/>
    <property type="match status" value="1"/>
</dbReference>
<dbReference type="InterPro" id="IPR003741">
    <property type="entry name" value="LUD_dom"/>
</dbReference>
<keyword evidence="1" id="KW-0411">Iron-sulfur</keyword>
<evidence type="ECO:0000313" key="3">
    <source>
        <dbReference type="EMBL" id="SVA97841.1"/>
    </source>
</evidence>
<dbReference type="GO" id="GO:0006089">
    <property type="term" value="P:lactate metabolic process"/>
    <property type="evidence" value="ECO:0007669"/>
    <property type="project" value="InterPro"/>
</dbReference>
<gene>
    <name evidence="3" type="ORF">METZ01_LOCUS150695</name>
</gene>
<keyword evidence="1" id="KW-0004">4Fe-4S</keyword>
<dbReference type="InterPro" id="IPR004452">
    <property type="entry name" value="LutB/LldF"/>
</dbReference>
<dbReference type="PANTHER" id="PTHR47153:SF2">
    <property type="entry name" value="LACTATE UTILIZATION PROTEIN B"/>
    <property type="match status" value="1"/>
</dbReference>
<dbReference type="GO" id="GO:0051539">
    <property type="term" value="F:4 iron, 4 sulfur cluster binding"/>
    <property type="evidence" value="ECO:0007669"/>
    <property type="project" value="UniProtKB-KW"/>
</dbReference>
<keyword evidence="1" id="KW-0408">Iron</keyword>
<dbReference type="Pfam" id="PF02589">
    <property type="entry name" value="LUD_dom"/>
    <property type="match status" value="1"/>
</dbReference>
<name>A0A382A9C9_9ZZZZ</name>
<accession>A0A382A9C9</accession>
<reference evidence="3" key="1">
    <citation type="submission" date="2018-05" db="EMBL/GenBank/DDBJ databases">
        <authorList>
            <person name="Lanie J.A."/>
            <person name="Ng W.-L."/>
            <person name="Kazmierczak K.M."/>
            <person name="Andrzejewski T.M."/>
            <person name="Davidsen T.M."/>
            <person name="Wayne K.J."/>
            <person name="Tettelin H."/>
            <person name="Glass J.I."/>
            <person name="Rusch D."/>
            <person name="Podicherti R."/>
            <person name="Tsui H.-C.T."/>
            <person name="Winkler M.E."/>
        </authorList>
    </citation>
    <scope>NUCLEOTIDE SEQUENCE</scope>
</reference>
<evidence type="ECO:0000259" key="2">
    <source>
        <dbReference type="Pfam" id="PF02589"/>
    </source>
</evidence>